<keyword evidence="3" id="KW-1185">Reference proteome</keyword>
<dbReference type="PATRIC" id="fig|1134406.4.peg.1170"/>
<dbReference type="STRING" id="1134406.ADN00_13415"/>
<dbReference type="GO" id="GO:0010181">
    <property type="term" value="F:FMN binding"/>
    <property type="evidence" value="ECO:0007669"/>
    <property type="project" value="InterPro"/>
</dbReference>
<gene>
    <name evidence="2" type="ORF">ADN00_13415</name>
</gene>
<evidence type="ECO:0000313" key="3">
    <source>
        <dbReference type="Proteomes" id="UP000050417"/>
    </source>
</evidence>
<proteinExistence type="predicted"/>
<protein>
    <recommendedName>
        <fullName evidence="1">FMN-binding domain-containing protein</fullName>
    </recommendedName>
</protein>
<dbReference type="SMART" id="SM00900">
    <property type="entry name" value="FMN_bind"/>
    <property type="match status" value="1"/>
</dbReference>
<dbReference type="EMBL" id="LGCL01000031">
    <property type="protein sequence ID" value="KPL74832.1"/>
    <property type="molecule type" value="Genomic_DNA"/>
</dbReference>
<name>A0A0P6X651_9CHLR</name>
<dbReference type="Pfam" id="PF04205">
    <property type="entry name" value="FMN_bind"/>
    <property type="match status" value="1"/>
</dbReference>
<dbReference type="OrthoDB" id="411377at2"/>
<dbReference type="RefSeq" id="WP_075063531.1">
    <property type="nucleotide sequence ID" value="NZ_LGCL01000031.1"/>
</dbReference>
<sequence length="135" mass="14621">MLGWIIAMVIVAALGIAGRIGWSHLEKEHHEARNLPLKVIDFSTLAEGTYQGAYEGGMYKWRANQCQVTVSAGKVADIQLTGSMDPDKERAGAQMLYDRVIQAQSLQVDTISGATLTSKAYLKGIENALVQAQNG</sequence>
<comment type="caution">
    <text evidence="2">The sequence shown here is derived from an EMBL/GenBank/DDBJ whole genome shotgun (WGS) entry which is preliminary data.</text>
</comment>
<accession>A0A0P6X651</accession>
<evidence type="ECO:0000313" key="2">
    <source>
        <dbReference type="EMBL" id="KPL74832.1"/>
    </source>
</evidence>
<organism evidence="2 3">
    <name type="scientific">Ornatilinea apprima</name>
    <dbReference type="NCBI Taxonomy" id="1134406"/>
    <lineage>
        <taxon>Bacteria</taxon>
        <taxon>Bacillati</taxon>
        <taxon>Chloroflexota</taxon>
        <taxon>Anaerolineae</taxon>
        <taxon>Anaerolineales</taxon>
        <taxon>Anaerolineaceae</taxon>
        <taxon>Ornatilinea</taxon>
    </lineage>
</organism>
<dbReference type="Proteomes" id="UP000050417">
    <property type="component" value="Unassembled WGS sequence"/>
</dbReference>
<dbReference type="GO" id="GO:0016020">
    <property type="term" value="C:membrane"/>
    <property type="evidence" value="ECO:0007669"/>
    <property type="project" value="InterPro"/>
</dbReference>
<dbReference type="Gene3D" id="3.90.1010.20">
    <property type="match status" value="1"/>
</dbReference>
<feature type="domain" description="FMN-binding" evidence="1">
    <location>
        <begin position="59"/>
        <end position="132"/>
    </location>
</feature>
<dbReference type="InterPro" id="IPR007329">
    <property type="entry name" value="FMN-bd"/>
</dbReference>
<reference evidence="2 3" key="1">
    <citation type="submission" date="2015-07" db="EMBL/GenBank/DDBJ databases">
        <title>Genome sequence of Ornatilinea apprima DSM 23815.</title>
        <authorList>
            <person name="Hemp J."/>
            <person name="Ward L.M."/>
            <person name="Pace L.A."/>
            <person name="Fischer W.W."/>
        </authorList>
    </citation>
    <scope>NUCLEOTIDE SEQUENCE [LARGE SCALE GENOMIC DNA]</scope>
    <source>
        <strain evidence="2 3">P3M-1</strain>
    </source>
</reference>
<dbReference type="AlphaFoldDB" id="A0A0P6X651"/>
<evidence type="ECO:0000259" key="1">
    <source>
        <dbReference type="SMART" id="SM00900"/>
    </source>
</evidence>